<dbReference type="Gene3D" id="1.10.1740.10">
    <property type="match status" value="1"/>
</dbReference>
<keyword evidence="3" id="KW-0731">Sigma factor</keyword>
<name>A0A7W7ZWM7_9BACT</name>
<evidence type="ECO:0000259" key="7">
    <source>
        <dbReference type="Pfam" id="PF08281"/>
    </source>
</evidence>
<dbReference type="NCBIfam" id="TIGR02937">
    <property type="entry name" value="sigma70-ECF"/>
    <property type="match status" value="1"/>
</dbReference>
<dbReference type="InterPro" id="IPR013325">
    <property type="entry name" value="RNA_pol_sigma_r2"/>
</dbReference>
<reference evidence="8 9" key="1">
    <citation type="submission" date="2020-08" db="EMBL/GenBank/DDBJ databases">
        <title>Genomic Encyclopedia of Type Strains, Phase IV (KMG-V): Genome sequencing to study the core and pangenomes of soil and plant-associated prokaryotes.</title>
        <authorList>
            <person name="Whitman W."/>
        </authorList>
    </citation>
    <scope>NUCLEOTIDE SEQUENCE [LARGE SCALE GENOMIC DNA]</scope>
    <source>
        <strain evidence="8 9">X5P3</strain>
    </source>
</reference>
<keyword evidence="2" id="KW-0805">Transcription regulation</keyword>
<dbReference type="AlphaFoldDB" id="A0A7W7ZWM7"/>
<evidence type="ECO:0000256" key="4">
    <source>
        <dbReference type="ARBA" id="ARBA00023125"/>
    </source>
</evidence>
<dbReference type="InterPro" id="IPR039425">
    <property type="entry name" value="RNA_pol_sigma-70-like"/>
</dbReference>
<evidence type="ECO:0000259" key="6">
    <source>
        <dbReference type="Pfam" id="PF04542"/>
    </source>
</evidence>
<feature type="domain" description="RNA polymerase sigma-70 region 2" evidence="6">
    <location>
        <begin position="1"/>
        <end position="41"/>
    </location>
</feature>
<dbReference type="GO" id="GO:0016987">
    <property type="term" value="F:sigma factor activity"/>
    <property type="evidence" value="ECO:0007669"/>
    <property type="project" value="UniProtKB-KW"/>
</dbReference>
<dbReference type="CDD" id="cd06171">
    <property type="entry name" value="Sigma70_r4"/>
    <property type="match status" value="1"/>
</dbReference>
<comment type="caution">
    <text evidence="8">The sequence shown here is derived from an EMBL/GenBank/DDBJ whole genome shotgun (WGS) entry which is preliminary data.</text>
</comment>
<dbReference type="GO" id="GO:0006352">
    <property type="term" value="P:DNA-templated transcription initiation"/>
    <property type="evidence" value="ECO:0007669"/>
    <property type="project" value="InterPro"/>
</dbReference>
<proteinExistence type="inferred from homology"/>
<evidence type="ECO:0000256" key="1">
    <source>
        <dbReference type="ARBA" id="ARBA00010641"/>
    </source>
</evidence>
<dbReference type="SUPFAM" id="SSF88659">
    <property type="entry name" value="Sigma3 and sigma4 domains of RNA polymerase sigma factors"/>
    <property type="match status" value="1"/>
</dbReference>
<dbReference type="PANTHER" id="PTHR43133">
    <property type="entry name" value="RNA POLYMERASE ECF-TYPE SIGMA FACTO"/>
    <property type="match status" value="1"/>
</dbReference>
<dbReference type="InterPro" id="IPR007627">
    <property type="entry name" value="RNA_pol_sigma70_r2"/>
</dbReference>
<evidence type="ECO:0000313" key="9">
    <source>
        <dbReference type="Proteomes" id="UP000584867"/>
    </source>
</evidence>
<dbReference type="SUPFAM" id="SSF88946">
    <property type="entry name" value="Sigma2 domain of RNA polymerase sigma factors"/>
    <property type="match status" value="1"/>
</dbReference>
<accession>A0A7W7ZWM7</accession>
<dbReference type="InterPro" id="IPR013249">
    <property type="entry name" value="RNA_pol_sigma70_r4_t2"/>
</dbReference>
<dbReference type="InterPro" id="IPR013324">
    <property type="entry name" value="RNA_pol_sigma_r3/r4-like"/>
</dbReference>
<evidence type="ECO:0000256" key="3">
    <source>
        <dbReference type="ARBA" id="ARBA00023082"/>
    </source>
</evidence>
<dbReference type="EMBL" id="JACHIO010000032">
    <property type="protein sequence ID" value="MBB5066656.1"/>
    <property type="molecule type" value="Genomic_DNA"/>
</dbReference>
<evidence type="ECO:0000313" key="8">
    <source>
        <dbReference type="EMBL" id="MBB5066656.1"/>
    </source>
</evidence>
<gene>
    <name evidence="8" type="ORF">HDF15_005039</name>
</gene>
<dbReference type="Gene3D" id="1.10.10.10">
    <property type="entry name" value="Winged helix-like DNA-binding domain superfamily/Winged helix DNA-binding domain"/>
    <property type="match status" value="1"/>
</dbReference>
<feature type="domain" description="RNA polymerase sigma factor 70 region 4 type 2" evidence="7">
    <location>
        <begin position="75"/>
        <end position="125"/>
    </location>
</feature>
<organism evidence="8 9">
    <name type="scientific">Granulicella mallensis</name>
    <dbReference type="NCBI Taxonomy" id="940614"/>
    <lineage>
        <taxon>Bacteria</taxon>
        <taxon>Pseudomonadati</taxon>
        <taxon>Acidobacteriota</taxon>
        <taxon>Terriglobia</taxon>
        <taxon>Terriglobales</taxon>
        <taxon>Acidobacteriaceae</taxon>
        <taxon>Granulicella</taxon>
    </lineage>
</organism>
<keyword evidence="4" id="KW-0238">DNA-binding</keyword>
<dbReference type="PANTHER" id="PTHR43133:SF8">
    <property type="entry name" value="RNA POLYMERASE SIGMA FACTOR HI_1459-RELATED"/>
    <property type="match status" value="1"/>
</dbReference>
<dbReference type="InterPro" id="IPR036388">
    <property type="entry name" value="WH-like_DNA-bd_sf"/>
</dbReference>
<evidence type="ECO:0000256" key="2">
    <source>
        <dbReference type="ARBA" id="ARBA00023015"/>
    </source>
</evidence>
<protein>
    <submittedName>
        <fullName evidence="8">RNA polymerase sigma-70 factor (ECF subfamily)</fullName>
    </submittedName>
</protein>
<keyword evidence="5" id="KW-0804">Transcription</keyword>
<dbReference type="Proteomes" id="UP000584867">
    <property type="component" value="Unassembled WGS sequence"/>
</dbReference>
<dbReference type="GO" id="GO:0003677">
    <property type="term" value="F:DNA binding"/>
    <property type="evidence" value="ECO:0007669"/>
    <property type="project" value="UniProtKB-KW"/>
</dbReference>
<comment type="similarity">
    <text evidence="1">Belongs to the sigma-70 factor family. ECF subfamily.</text>
</comment>
<evidence type="ECO:0000256" key="5">
    <source>
        <dbReference type="ARBA" id="ARBA00023163"/>
    </source>
</evidence>
<dbReference type="Pfam" id="PF04542">
    <property type="entry name" value="Sigma70_r2"/>
    <property type="match status" value="1"/>
</dbReference>
<dbReference type="InterPro" id="IPR014284">
    <property type="entry name" value="RNA_pol_sigma-70_dom"/>
</dbReference>
<dbReference type="Pfam" id="PF08281">
    <property type="entry name" value="Sigma70_r4_2"/>
    <property type="match status" value="1"/>
</dbReference>
<sequence length="141" mass="16440">MQQIFLDVFRSIHQFDPEKGTFKTWLLMFTYHRTFNSRRSQIANRFFDTDPLEEGFAGSSLADKRCSTTENSILVAQVLKSLQPRQRRTIELIYYEGLTAEEVSSKTGESVRVVRHNLYRGLDKLRKAFRTEASKPRSKGE</sequence>